<dbReference type="InterPro" id="IPR018094">
    <property type="entry name" value="Thymidylate_kinase"/>
</dbReference>
<evidence type="ECO:0000256" key="8">
    <source>
        <dbReference type="ARBA" id="ARBA00022840"/>
    </source>
</evidence>
<dbReference type="GO" id="GO:0006235">
    <property type="term" value="P:dTTP biosynthetic process"/>
    <property type="evidence" value="ECO:0007669"/>
    <property type="project" value="UniProtKB-UniRule"/>
</dbReference>
<evidence type="ECO:0000313" key="14">
    <source>
        <dbReference type="EMBL" id="GGZ37886.1"/>
    </source>
</evidence>
<organism evidence="14 15">
    <name type="scientific">Asticcacaulis endophyticus</name>
    <dbReference type="NCBI Taxonomy" id="1395890"/>
    <lineage>
        <taxon>Bacteria</taxon>
        <taxon>Pseudomonadati</taxon>
        <taxon>Pseudomonadota</taxon>
        <taxon>Alphaproteobacteria</taxon>
        <taxon>Caulobacterales</taxon>
        <taxon>Caulobacteraceae</taxon>
        <taxon>Asticcacaulis</taxon>
    </lineage>
</organism>
<evidence type="ECO:0000256" key="11">
    <source>
        <dbReference type="ARBA" id="ARBA00057735"/>
    </source>
</evidence>
<proteinExistence type="inferred from homology"/>
<evidence type="ECO:0000256" key="2">
    <source>
        <dbReference type="ARBA" id="ARBA00012980"/>
    </source>
</evidence>
<evidence type="ECO:0000256" key="3">
    <source>
        <dbReference type="ARBA" id="ARBA00017144"/>
    </source>
</evidence>
<keyword evidence="6 12" id="KW-0547">Nucleotide-binding</keyword>
<dbReference type="CDD" id="cd01672">
    <property type="entry name" value="TMPK"/>
    <property type="match status" value="1"/>
</dbReference>
<feature type="domain" description="Thymidylate kinase-like" evidence="13">
    <location>
        <begin position="8"/>
        <end position="198"/>
    </location>
</feature>
<keyword evidence="7 12" id="KW-0418">Kinase</keyword>
<dbReference type="GO" id="GO:0006233">
    <property type="term" value="P:dTDP biosynthetic process"/>
    <property type="evidence" value="ECO:0007669"/>
    <property type="project" value="InterPro"/>
</dbReference>
<comment type="caution">
    <text evidence="14">The sequence shown here is derived from an EMBL/GenBank/DDBJ whole genome shotgun (WGS) entry which is preliminary data.</text>
</comment>
<evidence type="ECO:0000259" key="13">
    <source>
        <dbReference type="Pfam" id="PF02223"/>
    </source>
</evidence>
<dbReference type="Gene3D" id="3.40.50.300">
    <property type="entry name" value="P-loop containing nucleotide triphosphate hydrolases"/>
    <property type="match status" value="1"/>
</dbReference>
<evidence type="ECO:0000256" key="1">
    <source>
        <dbReference type="ARBA" id="ARBA00009776"/>
    </source>
</evidence>
<keyword evidence="4 12" id="KW-0808">Transferase</keyword>
<evidence type="ECO:0000313" key="15">
    <source>
        <dbReference type="Proteomes" id="UP000662572"/>
    </source>
</evidence>
<dbReference type="SUPFAM" id="SSF52540">
    <property type="entry name" value="P-loop containing nucleoside triphosphate hydrolases"/>
    <property type="match status" value="1"/>
</dbReference>
<keyword evidence="5 12" id="KW-0545">Nucleotide biosynthesis</keyword>
<evidence type="ECO:0000256" key="4">
    <source>
        <dbReference type="ARBA" id="ARBA00022679"/>
    </source>
</evidence>
<dbReference type="EMBL" id="BMZB01000003">
    <property type="protein sequence ID" value="GGZ37886.1"/>
    <property type="molecule type" value="Genomic_DNA"/>
</dbReference>
<evidence type="ECO:0000256" key="10">
    <source>
        <dbReference type="ARBA" id="ARBA00048743"/>
    </source>
</evidence>
<accession>A0A918Q8J4</accession>
<dbReference type="InterPro" id="IPR027417">
    <property type="entry name" value="P-loop_NTPase"/>
</dbReference>
<evidence type="ECO:0000256" key="12">
    <source>
        <dbReference type="HAMAP-Rule" id="MF_00165"/>
    </source>
</evidence>
<keyword evidence="8 12" id="KW-0067">ATP-binding</keyword>
<evidence type="ECO:0000256" key="9">
    <source>
        <dbReference type="ARBA" id="ARBA00029962"/>
    </source>
</evidence>
<name>A0A918Q8J4_9CAUL</name>
<dbReference type="PANTHER" id="PTHR10344:SF4">
    <property type="entry name" value="UMP-CMP KINASE 2, MITOCHONDRIAL"/>
    <property type="match status" value="1"/>
</dbReference>
<protein>
    <recommendedName>
        <fullName evidence="3 12">Thymidylate kinase</fullName>
        <ecNumber evidence="2 12">2.7.4.9</ecNumber>
    </recommendedName>
    <alternativeName>
        <fullName evidence="9 12">dTMP kinase</fullName>
    </alternativeName>
</protein>
<sequence>MRGKFITFEGGEGAGKSTQVKLLVKRLRDLGLEVVQTREPGGSPGAEALRDLLVKGDASRWSPVSETLMMYASRADHLEKVIRPALERGAWVVCDRFADSTRAYQGAGGGISPDFIEQVDQVVVGDTQPDLTLILDMPVEVGLMRAKGRGGDEDRFEAKGIGFHERLRQGFVKRAAIAPDRYKIIDANQSIESISSDIWSQAMTQFSELKGA</sequence>
<dbReference type="NCBIfam" id="TIGR00041">
    <property type="entry name" value="DTMP_kinase"/>
    <property type="match status" value="1"/>
</dbReference>
<evidence type="ECO:0000256" key="6">
    <source>
        <dbReference type="ARBA" id="ARBA00022741"/>
    </source>
</evidence>
<dbReference type="PROSITE" id="PS01331">
    <property type="entry name" value="THYMIDYLATE_KINASE"/>
    <property type="match status" value="1"/>
</dbReference>
<dbReference type="GO" id="GO:0005524">
    <property type="term" value="F:ATP binding"/>
    <property type="evidence" value="ECO:0007669"/>
    <property type="project" value="UniProtKB-UniRule"/>
</dbReference>
<dbReference type="RefSeq" id="WP_189487167.1">
    <property type="nucleotide sequence ID" value="NZ_BMZB01000003.1"/>
</dbReference>
<gene>
    <name evidence="12 14" type="primary">tmk</name>
    <name evidence="14" type="ORF">GCM10011273_25470</name>
</gene>
<evidence type="ECO:0000256" key="7">
    <source>
        <dbReference type="ARBA" id="ARBA00022777"/>
    </source>
</evidence>
<dbReference type="InterPro" id="IPR039430">
    <property type="entry name" value="Thymidylate_kin-like_dom"/>
</dbReference>
<dbReference type="HAMAP" id="MF_00165">
    <property type="entry name" value="Thymidylate_kinase"/>
    <property type="match status" value="1"/>
</dbReference>
<dbReference type="EC" id="2.7.4.9" evidence="2 12"/>
<dbReference type="GO" id="GO:0006227">
    <property type="term" value="P:dUDP biosynthetic process"/>
    <property type="evidence" value="ECO:0007669"/>
    <property type="project" value="TreeGrafter"/>
</dbReference>
<dbReference type="GO" id="GO:0004798">
    <property type="term" value="F:dTMP kinase activity"/>
    <property type="evidence" value="ECO:0007669"/>
    <property type="project" value="UniProtKB-UniRule"/>
</dbReference>
<reference evidence="14" key="2">
    <citation type="submission" date="2020-09" db="EMBL/GenBank/DDBJ databases">
        <authorList>
            <person name="Sun Q."/>
            <person name="Kim S."/>
        </authorList>
    </citation>
    <scope>NUCLEOTIDE SEQUENCE</scope>
    <source>
        <strain evidence="14">KCTC 32296</strain>
    </source>
</reference>
<evidence type="ECO:0000256" key="5">
    <source>
        <dbReference type="ARBA" id="ARBA00022727"/>
    </source>
</evidence>
<dbReference type="Pfam" id="PF02223">
    <property type="entry name" value="Thymidylate_kin"/>
    <property type="match status" value="1"/>
</dbReference>
<comment type="catalytic activity">
    <reaction evidence="10 12">
        <text>dTMP + ATP = dTDP + ADP</text>
        <dbReference type="Rhea" id="RHEA:13517"/>
        <dbReference type="ChEBI" id="CHEBI:30616"/>
        <dbReference type="ChEBI" id="CHEBI:58369"/>
        <dbReference type="ChEBI" id="CHEBI:63528"/>
        <dbReference type="ChEBI" id="CHEBI:456216"/>
        <dbReference type="EC" id="2.7.4.9"/>
    </reaction>
</comment>
<dbReference type="Proteomes" id="UP000662572">
    <property type="component" value="Unassembled WGS sequence"/>
</dbReference>
<comment type="function">
    <text evidence="11 12">Phosphorylation of dTMP to form dTDP in both de novo and salvage pathways of dTTP synthesis.</text>
</comment>
<feature type="binding site" evidence="12">
    <location>
        <begin position="10"/>
        <end position="17"/>
    </location>
    <ligand>
        <name>ATP</name>
        <dbReference type="ChEBI" id="CHEBI:30616"/>
    </ligand>
</feature>
<dbReference type="GO" id="GO:0005829">
    <property type="term" value="C:cytosol"/>
    <property type="evidence" value="ECO:0007669"/>
    <property type="project" value="TreeGrafter"/>
</dbReference>
<comment type="similarity">
    <text evidence="1 12">Belongs to the thymidylate kinase family.</text>
</comment>
<reference evidence="14" key="1">
    <citation type="journal article" date="2014" name="Int. J. Syst. Evol. Microbiol.">
        <title>Complete genome sequence of Corynebacterium casei LMG S-19264T (=DSM 44701T), isolated from a smear-ripened cheese.</title>
        <authorList>
            <consortium name="US DOE Joint Genome Institute (JGI-PGF)"/>
            <person name="Walter F."/>
            <person name="Albersmeier A."/>
            <person name="Kalinowski J."/>
            <person name="Ruckert C."/>
        </authorList>
    </citation>
    <scope>NUCLEOTIDE SEQUENCE</scope>
    <source>
        <strain evidence="14">KCTC 32296</strain>
    </source>
</reference>
<dbReference type="InterPro" id="IPR018095">
    <property type="entry name" value="Thymidylate_kin_CS"/>
</dbReference>
<dbReference type="FunFam" id="3.40.50.300:FF:000225">
    <property type="entry name" value="Thymidylate kinase"/>
    <property type="match status" value="1"/>
</dbReference>
<dbReference type="PANTHER" id="PTHR10344">
    <property type="entry name" value="THYMIDYLATE KINASE"/>
    <property type="match status" value="1"/>
</dbReference>
<keyword evidence="15" id="KW-1185">Reference proteome</keyword>
<dbReference type="AlphaFoldDB" id="A0A918Q8J4"/>